<dbReference type="InterPro" id="IPR000445">
    <property type="entry name" value="HhH_motif"/>
</dbReference>
<evidence type="ECO:0000256" key="3">
    <source>
        <dbReference type="ARBA" id="ARBA00012045"/>
    </source>
</evidence>
<keyword evidence="5" id="KW-0004">4Fe-4S</keyword>
<dbReference type="EC" id="3.2.2.31" evidence="3 13"/>
<accession>A0A9X1V9D5</accession>
<dbReference type="InterPro" id="IPR015797">
    <property type="entry name" value="NUDIX_hydrolase-like_dom_sf"/>
</dbReference>
<comment type="function">
    <text evidence="13">Adenine glycosylase active on G-A mispairs.</text>
</comment>
<organism evidence="15 16">
    <name type="scientific">Sulfoacidibacillus ferrooxidans</name>
    <dbReference type="NCBI Taxonomy" id="2005001"/>
    <lineage>
        <taxon>Bacteria</taxon>
        <taxon>Bacillati</taxon>
        <taxon>Bacillota</taxon>
        <taxon>Bacilli</taxon>
        <taxon>Bacillales</taxon>
        <taxon>Alicyclobacillaceae</taxon>
        <taxon>Sulfoacidibacillus</taxon>
    </lineage>
</organism>
<dbReference type="InterPro" id="IPR003265">
    <property type="entry name" value="HhH-GPD_domain"/>
</dbReference>
<evidence type="ECO:0000256" key="4">
    <source>
        <dbReference type="ARBA" id="ARBA00022023"/>
    </source>
</evidence>
<dbReference type="InterPro" id="IPR023170">
    <property type="entry name" value="HhH_base_excis_C"/>
</dbReference>
<dbReference type="Proteomes" id="UP001139263">
    <property type="component" value="Unassembled WGS sequence"/>
</dbReference>
<dbReference type="Gene3D" id="3.90.79.10">
    <property type="entry name" value="Nucleoside Triphosphate Pyrophosphohydrolase"/>
    <property type="match status" value="1"/>
</dbReference>
<dbReference type="NCBIfam" id="TIGR01084">
    <property type="entry name" value="mutY"/>
    <property type="match status" value="1"/>
</dbReference>
<dbReference type="RefSeq" id="WP_241712105.1">
    <property type="nucleotide sequence ID" value="NZ_JALBUF010000001.1"/>
</dbReference>
<keyword evidence="8 15" id="KW-0378">Hydrolase</keyword>
<dbReference type="GO" id="GO:0035485">
    <property type="term" value="F:adenine/guanine mispair binding"/>
    <property type="evidence" value="ECO:0007669"/>
    <property type="project" value="TreeGrafter"/>
</dbReference>
<evidence type="ECO:0000313" key="15">
    <source>
        <dbReference type="EMBL" id="MCI0182518.1"/>
    </source>
</evidence>
<feature type="domain" description="HhH-GPD" evidence="14">
    <location>
        <begin position="38"/>
        <end position="189"/>
    </location>
</feature>
<dbReference type="GO" id="GO:0046872">
    <property type="term" value="F:metal ion binding"/>
    <property type="evidence" value="ECO:0007669"/>
    <property type="project" value="UniProtKB-UniRule"/>
</dbReference>
<keyword evidence="12 13" id="KW-0326">Glycosidase</keyword>
<comment type="catalytic activity">
    <reaction evidence="1 13">
        <text>Hydrolyzes free adenine bases from 7,8-dihydro-8-oxoguanine:adenine mismatched double-stranded DNA, leaving an apurinic site.</text>
        <dbReference type="EC" id="3.2.2.31"/>
    </reaction>
</comment>
<evidence type="ECO:0000256" key="2">
    <source>
        <dbReference type="ARBA" id="ARBA00008343"/>
    </source>
</evidence>
<dbReference type="Pfam" id="PF00730">
    <property type="entry name" value="HhH-GPD"/>
    <property type="match status" value="1"/>
</dbReference>
<evidence type="ECO:0000313" key="16">
    <source>
        <dbReference type="Proteomes" id="UP001139263"/>
    </source>
</evidence>
<dbReference type="InterPro" id="IPR005760">
    <property type="entry name" value="A/G_AdeGlyc_MutY"/>
</dbReference>
<dbReference type="CDD" id="cd00056">
    <property type="entry name" value="ENDO3c"/>
    <property type="match status" value="1"/>
</dbReference>
<evidence type="ECO:0000256" key="10">
    <source>
        <dbReference type="ARBA" id="ARBA00023014"/>
    </source>
</evidence>
<dbReference type="InterPro" id="IPR029119">
    <property type="entry name" value="MutY_C"/>
</dbReference>
<evidence type="ECO:0000256" key="12">
    <source>
        <dbReference type="ARBA" id="ARBA00023295"/>
    </source>
</evidence>
<comment type="cofactor">
    <cofactor evidence="13">
        <name>[4Fe-4S] cluster</name>
        <dbReference type="ChEBI" id="CHEBI:49883"/>
    </cofactor>
    <text evidence="13">Binds 1 [4Fe-4S] cluster.</text>
</comment>
<dbReference type="InterPro" id="IPR011257">
    <property type="entry name" value="DNA_glycosylase"/>
</dbReference>
<keyword evidence="10" id="KW-0411">Iron-sulfur</keyword>
<keyword evidence="7 13" id="KW-0227">DNA damage</keyword>
<dbReference type="PANTHER" id="PTHR42944:SF1">
    <property type="entry name" value="ADENINE DNA GLYCOSYLASE"/>
    <property type="match status" value="1"/>
</dbReference>
<keyword evidence="6" id="KW-0479">Metal-binding</keyword>
<dbReference type="GO" id="GO:0034039">
    <property type="term" value="F:8-oxo-7,8-dihydroguanine DNA N-glycosylase activity"/>
    <property type="evidence" value="ECO:0007669"/>
    <property type="project" value="TreeGrafter"/>
</dbReference>
<dbReference type="AlphaFoldDB" id="A0A9X1V9D5"/>
<dbReference type="SMART" id="SM00478">
    <property type="entry name" value="ENDO3c"/>
    <property type="match status" value="1"/>
</dbReference>
<dbReference type="SUPFAM" id="SSF48150">
    <property type="entry name" value="DNA-glycosylase"/>
    <property type="match status" value="1"/>
</dbReference>
<keyword evidence="9 13" id="KW-0408">Iron</keyword>
<dbReference type="EMBL" id="JALBUF010000001">
    <property type="protein sequence ID" value="MCI0182518.1"/>
    <property type="molecule type" value="Genomic_DNA"/>
</dbReference>
<dbReference type="Gene3D" id="1.10.340.30">
    <property type="entry name" value="Hypothetical protein, domain 2"/>
    <property type="match status" value="1"/>
</dbReference>
<dbReference type="Pfam" id="PF00633">
    <property type="entry name" value="HHH"/>
    <property type="match status" value="1"/>
</dbReference>
<comment type="caution">
    <text evidence="15">The sequence shown here is derived from an EMBL/GenBank/DDBJ whole genome shotgun (WGS) entry which is preliminary data.</text>
</comment>
<dbReference type="PANTHER" id="PTHR42944">
    <property type="entry name" value="ADENINE DNA GLYCOSYLASE"/>
    <property type="match status" value="1"/>
</dbReference>
<evidence type="ECO:0000256" key="13">
    <source>
        <dbReference type="RuleBase" id="RU365096"/>
    </source>
</evidence>
<evidence type="ECO:0000256" key="5">
    <source>
        <dbReference type="ARBA" id="ARBA00022485"/>
    </source>
</evidence>
<evidence type="ECO:0000259" key="14">
    <source>
        <dbReference type="SMART" id="SM00478"/>
    </source>
</evidence>
<proteinExistence type="inferred from homology"/>
<dbReference type="GO" id="GO:0006284">
    <property type="term" value="P:base-excision repair"/>
    <property type="evidence" value="ECO:0007669"/>
    <property type="project" value="UniProtKB-UniRule"/>
</dbReference>
<dbReference type="Gene3D" id="1.10.1670.10">
    <property type="entry name" value="Helix-hairpin-Helix base-excision DNA repair enzymes (C-terminal)"/>
    <property type="match status" value="1"/>
</dbReference>
<evidence type="ECO:0000256" key="9">
    <source>
        <dbReference type="ARBA" id="ARBA00023004"/>
    </source>
</evidence>
<dbReference type="GO" id="GO:0032357">
    <property type="term" value="F:oxidized purine DNA binding"/>
    <property type="evidence" value="ECO:0007669"/>
    <property type="project" value="TreeGrafter"/>
</dbReference>
<evidence type="ECO:0000256" key="6">
    <source>
        <dbReference type="ARBA" id="ARBA00022723"/>
    </source>
</evidence>
<reference evidence="15" key="1">
    <citation type="submission" date="2022-03" db="EMBL/GenBank/DDBJ databases">
        <title>Draft Genome Sequence of Firmicute Strain S0AB, a Heterotrophic Iron/Sulfur-Oxidizing Extreme Acidophile.</title>
        <authorList>
            <person name="Vergara E."/>
            <person name="Pakostova E."/>
            <person name="Johnson D.B."/>
            <person name="Holmes D.S."/>
        </authorList>
    </citation>
    <scope>NUCLEOTIDE SEQUENCE</scope>
    <source>
        <strain evidence="15">S0AB</strain>
    </source>
</reference>
<dbReference type="GO" id="GO:0051539">
    <property type="term" value="F:4 iron, 4 sulfur cluster binding"/>
    <property type="evidence" value="ECO:0007669"/>
    <property type="project" value="UniProtKB-UniRule"/>
</dbReference>
<evidence type="ECO:0000256" key="11">
    <source>
        <dbReference type="ARBA" id="ARBA00023204"/>
    </source>
</evidence>
<dbReference type="InterPro" id="IPR044298">
    <property type="entry name" value="MIG/MutY"/>
</dbReference>
<dbReference type="SUPFAM" id="SSF55811">
    <property type="entry name" value="Nudix"/>
    <property type="match status" value="1"/>
</dbReference>
<keyword evidence="11" id="KW-0234">DNA repair</keyword>
<gene>
    <name evidence="15" type="primary">mutY</name>
    <name evidence="15" type="ORF">MM817_00778</name>
</gene>
<evidence type="ECO:0000256" key="1">
    <source>
        <dbReference type="ARBA" id="ARBA00000843"/>
    </source>
</evidence>
<keyword evidence="16" id="KW-1185">Reference proteome</keyword>
<dbReference type="Pfam" id="PF14815">
    <property type="entry name" value="NUDIX_4"/>
    <property type="match status" value="1"/>
</dbReference>
<name>A0A9X1V9D5_9BACL</name>
<dbReference type="GO" id="GO:0006298">
    <property type="term" value="P:mismatch repair"/>
    <property type="evidence" value="ECO:0007669"/>
    <property type="project" value="TreeGrafter"/>
</dbReference>
<protein>
    <recommendedName>
        <fullName evidence="4 13">Adenine DNA glycosylase</fullName>
        <ecNumber evidence="3 13">3.2.2.31</ecNumber>
    </recommendedName>
</protein>
<sequence>MDKQAFVMALLDWYRAIQRDLPWRKNHDPYPIWVSEVMLQQTRVETVIPYFERFMTRYPTVAELAKAEEQDVLKYWEGLGYYSRVRRLHAAVREVEQKYGGEVPRTVEEMLQLPGVGSYTVGAVLSIAYDLPIPAVDGNVLRVFARLCTIEEDIGSARTKTMVENIVSTFIPTEGAGDFNQALMELGATVCVPRTPKCIQCPVVNFCQAHQDGRESELPHKQSKKAPRIEERIVLLVRDIKGSILIRQRPTTGLLAGLWELPHVLKRNMAPMQTESLQSMAVQQTEVLQAIEEITGFEATQMSFVSDYHHVFSHVVWNMSLFSVDEPVTWTAQSPYTWMEVDQQQKYTFGQVFNKIFTDLS</sequence>
<comment type="similarity">
    <text evidence="2 13">Belongs to the Nth/MutY family.</text>
</comment>
<dbReference type="CDD" id="cd03431">
    <property type="entry name" value="NUDIX_DNA_Glycosylase_C-MutY"/>
    <property type="match status" value="1"/>
</dbReference>
<evidence type="ECO:0000256" key="7">
    <source>
        <dbReference type="ARBA" id="ARBA00022763"/>
    </source>
</evidence>
<dbReference type="GO" id="GO:0000701">
    <property type="term" value="F:purine-specific mismatch base pair DNA N-glycosylase activity"/>
    <property type="evidence" value="ECO:0007669"/>
    <property type="project" value="UniProtKB-EC"/>
</dbReference>
<dbReference type="FunFam" id="1.10.340.30:FF:000010">
    <property type="entry name" value="Adenine DNA glycosylase"/>
    <property type="match status" value="1"/>
</dbReference>
<evidence type="ECO:0000256" key="8">
    <source>
        <dbReference type="ARBA" id="ARBA00022801"/>
    </source>
</evidence>